<dbReference type="Gene3D" id="2.70.50.60">
    <property type="entry name" value="abc- transporter (atp binding component) like domain"/>
    <property type="match status" value="1"/>
</dbReference>
<dbReference type="GO" id="GO:0005524">
    <property type="term" value="F:ATP binding"/>
    <property type="evidence" value="ECO:0007669"/>
    <property type="project" value="UniProtKB-KW"/>
</dbReference>
<feature type="domain" description="ABC transporter" evidence="5">
    <location>
        <begin position="7"/>
        <end position="248"/>
    </location>
</feature>
<dbReference type="InterPro" id="IPR003439">
    <property type="entry name" value="ABC_transporter-like_ATP-bd"/>
</dbReference>
<name>A0A1W1BHF4_9ZZZZ</name>
<dbReference type="InterPro" id="IPR015860">
    <property type="entry name" value="ABC_transpr_TagH-like"/>
</dbReference>
<dbReference type="InterPro" id="IPR017871">
    <property type="entry name" value="ABC_transporter-like_CS"/>
</dbReference>
<evidence type="ECO:0000313" key="6">
    <source>
        <dbReference type="EMBL" id="SFV52947.1"/>
    </source>
</evidence>
<evidence type="ECO:0000256" key="3">
    <source>
        <dbReference type="ARBA" id="ARBA00022741"/>
    </source>
</evidence>
<dbReference type="InterPro" id="IPR027417">
    <property type="entry name" value="P-loop_NTPase"/>
</dbReference>
<accession>A0A1W1BHF4</accession>
<dbReference type="GO" id="GO:0016020">
    <property type="term" value="C:membrane"/>
    <property type="evidence" value="ECO:0007669"/>
    <property type="project" value="InterPro"/>
</dbReference>
<dbReference type="PROSITE" id="PS50893">
    <property type="entry name" value="ABC_TRANSPORTER_2"/>
    <property type="match status" value="1"/>
</dbReference>
<gene>
    <name evidence="6" type="ORF">MNB_SV-6-2</name>
</gene>
<dbReference type="Pfam" id="PF14524">
    <property type="entry name" value="Wzt_C"/>
    <property type="match status" value="1"/>
</dbReference>
<dbReference type="PANTHER" id="PTHR46743">
    <property type="entry name" value="TEICHOIC ACIDS EXPORT ATP-BINDING PROTEIN TAGH"/>
    <property type="match status" value="1"/>
</dbReference>
<dbReference type="EC" id="3.6.3.40" evidence="6"/>
<dbReference type="PROSITE" id="PS00211">
    <property type="entry name" value="ABC_TRANSPORTER_1"/>
    <property type="match status" value="1"/>
</dbReference>
<dbReference type="SUPFAM" id="SSF52540">
    <property type="entry name" value="P-loop containing nucleoside triphosphate hydrolases"/>
    <property type="match status" value="1"/>
</dbReference>
<dbReference type="GO" id="GO:0016887">
    <property type="term" value="F:ATP hydrolysis activity"/>
    <property type="evidence" value="ECO:0007669"/>
    <property type="project" value="InterPro"/>
</dbReference>
<dbReference type="CDD" id="cd03220">
    <property type="entry name" value="ABC_KpsT_Wzt"/>
    <property type="match status" value="1"/>
</dbReference>
<dbReference type="InterPro" id="IPR050683">
    <property type="entry name" value="Bact_Polysacc_Export_ATP-bd"/>
</dbReference>
<evidence type="ECO:0000256" key="4">
    <source>
        <dbReference type="ARBA" id="ARBA00022840"/>
    </source>
</evidence>
<dbReference type="CDD" id="cd10147">
    <property type="entry name" value="Wzt_C-like"/>
    <property type="match status" value="1"/>
</dbReference>
<dbReference type="InterPro" id="IPR029439">
    <property type="entry name" value="Wzt_C"/>
</dbReference>
<keyword evidence="3" id="KW-0547">Nucleotide-binding</keyword>
<keyword evidence="4 6" id="KW-0067">ATP-binding</keyword>
<dbReference type="Gene3D" id="3.40.50.300">
    <property type="entry name" value="P-loop containing nucleotide triphosphate hydrolases"/>
    <property type="match status" value="1"/>
</dbReference>
<dbReference type="Pfam" id="PF00005">
    <property type="entry name" value="ABC_tran"/>
    <property type="match status" value="1"/>
</dbReference>
<organism evidence="6">
    <name type="scientific">hydrothermal vent metagenome</name>
    <dbReference type="NCBI Taxonomy" id="652676"/>
    <lineage>
        <taxon>unclassified sequences</taxon>
        <taxon>metagenomes</taxon>
        <taxon>ecological metagenomes</taxon>
    </lineage>
</organism>
<keyword evidence="2" id="KW-0813">Transport</keyword>
<reference evidence="6" key="1">
    <citation type="submission" date="2016-10" db="EMBL/GenBank/DDBJ databases">
        <authorList>
            <person name="de Groot N.N."/>
        </authorList>
    </citation>
    <scope>NUCLEOTIDE SEQUENCE</scope>
</reference>
<dbReference type="PANTHER" id="PTHR46743:SF2">
    <property type="entry name" value="TEICHOIC ACIDS EXPORT ATP-BINDING PROTEIN TAGH"/>
    <property type="match status" value="1"/>
</dbReference>
<keyword evidence="6" id="KW-0378">Hydrolase</keyword>
<comment type="similarity">
    <text evidence="1">Belongs to the ABC transporter superfamily.</text>
</comment>
<dbReference type="EMBL" id="FPHC01000028">
    <property type="protein sequence ID" value="SFV52947.1"/>
    <property type="molecule type" value="Genomic_DNA"/>
</dbReference>
<dbReference type="InterPro" id="IPR003593">
    <property type="entry name" value="AAA+_ATPase"/>
</dbReference>
<evidence type="ECO:0000256" key="1">
    <source>
        <dbReference type="ARBA" id="ARBA00005417"/>
    </source>
</evidence>
<dbReference type="AlphaFoldDB" id="A0A1W1BHF4"/>
<evidence type="ECO:0000259" key="5">
    <source>
        <dbReference type="PROSITE" id="PS50893"/>
    </source>
</evidence>
<sequence>MGKSVAISVKDLTKVYHLYDKPQDRLKEALHPFRKSYHHDFYAMSGVNFDIYRGETVGIIGKNGAGKSTLLKMITGVLTPTSGSIETHGRISSLLELGAGFNPEMTGLENIYLNGTLMGFSDSEMDDKIENILTFADIGEFIHQPVKMYSSGMFARLAFSVSINVEPDILIVDEALSVGDMAFQMKCFKKFQEFQEQNRTILFVTHSLDTVIRYCSRGIVIDGGEMICDESAKEAVDLFKQLLTGHYDPSRAIATHKKENTQKRVDKIVLKDQFTHNKESLKYGNNKAIIYDYGILDRDGRVSIVLDYDQRYDIVMKIEFYEYIESPVFAFTIKDAKGMEITGTNTVMKHVDTLSYKKGDKISVSFTQNINIRPGHYSLSLGCVGINDSGIEVYSRLYDIILFEVIGTQEMVGFYDLKSDITIDTQ</sequence>
<evidence type="ECO:0000256" key="2">
    <source>
        <dbReference type="ARBA" id="ARBA00022448"/>
    </source>
</evidence>
<protein>
    <submittedName>
        <fullName evidence="6">Teichoic acid export ATP-binding protein TagH</fullName>
        <ecNumber evidence="6">3.6.3.40</ecNumber>
    </submittedName>
</protein>
<proteinExistence type="inferred from homology"/>
<dbReference type="GO" id="GO:0140359">
    <property type="term" value="F:ABC-type transporter activity"/>
    <property type="evidence" value="ECO:0007669"/>
    <property type="project" value="InterPro"/>
</dbReference>
<dbReference type="SMART" id="SM00382">
    <property type="entry name" value="AAA"/>
    <property type="match status" value="1"/>
</dbReference>